<accession>A0A5J6DA93</accession>
<gene>
    <name evidence="2" type="ORF">pEpSNUABM09_29</name>
</gene>
<evidence type="ECO:0000313" key="2">
    <source>
        <dbReference type="EMBL" id="QEQ94727.1"/>
    </source>
</evidence>
<evidence type="ECO:0000313" key="3">
    <source>
        <dbReference type="Proteomes" id="UP000325714"/>
    </source>
</evidence>
<organism evidence="2 3">
    <name type="scientific">Erwinia phage pEp_SNUABM_09</name>
    <dbReference type="NCBI Taxonomy" id="2601644"/>
    <lineage>
        <taxon>Viruses</taxon>
        <taxon>Duplodnaviria</taxon>
        <taxon>Heunggongvirae</taxon>
        <taxon>Uroviricota</taxon>
        <taxon>Caudoviricetes</taxon>
        <taxon>Autographivirales</taxon>
        <taxon>Autotranscriptaviridae</taxon>
        <taxon>Studiervirinae</taxon>
        <taxon>Snaubvirus</taxon>
        <taxon>Snaubvirus pEpSNUABM09</taxon>
    </lineage>
</organism>
<proteinExistence type="predicted"/>
<dbReference type="Proteomes" id="UP000325714">
    <property type="component" value="Segment"/>
</dbReference>
<name>A0A5J6DA93_9CAUD</name>
<dbReference type="EMBL" id="MN184885">
    <property type="protein sequence ID" value="QEQ94727.1"/>
    <property type="molecule type" value="Genomic_DNA"/>
</dbReference>
<protein>
    <submittedName>
        <fullName evidence="2">Uncharacterized protein</fullName>
    </submittedName>
</protein>
<evidence type="ECO:0000256" key="1">
    <source>
        <dbReference type="SAM" id="MobiDB-lite"/>
    </source>
</evidence>
<sequence length="53" mass="6026">MSSKIIKLTEEQLLELLRQAWWEGHNESKYSPNPSGAAKVSARSILNDLQEEV</sequence>
<reference evidence="2 3" key="1">
    <citation type="submission" date="2019-07" db="EMBL/GenBank/DDBJ databases">
        <title>Complete genome sequence of bacteriophage infecting Erwinia pyrifoliae.</title>
        <authorList>
            <person name="Kim S.G."/>
            <person name="Park S.C."/>
        </authorList>
    </citation>
    <scope>NUCLEOTIDE SEQUENCE [LARGE SCALE GENOMIC DNA]</scope>
</reference>
<keyword evidence="3" id="KW-1185">Reference proteome</keyword>
<feature type="region of interest" description="Disordered" evidence="1">
    <location>
        <begin position="28"/>
        <end position="53"/>
    </location>
</feature>